<dbReference type="InterPro" id="IPR010496">
    <property type="entry name" value="AL/BT2_dom"/>
</dbReference>
<evidence type="ECO:0000259" key="1">
    <source>
        <dbReference type="Pfam" id="PF06439"/>
    </source>
</evidence>
<evidence type="ECO:0000313" key="2">
    <source>
        <dbReference type="EMBL" id="MDU0352919.1"/>
    </source>
</evidence>
<dbReference type="EMBL" id="JAWDIO010000002">
    <property type="protein sequence ID" value="MDU0352919.1"/>
    <property type="molecule type" value="Genomic_DNA"/>
</dbReference>
<proteinExistence type="predicted"/>
<sequence length="81" mass="9373">MYCPQANGTKVRLVVNNGHVEHWLNGYKLVDVQMFDGNWKSLIAASKFKDWPHFAKTPGGHIVLQDHGDQVWFRNIKIKKL</sequence>
<dbReference type="Proteomes" id="UP001247805">
    <property type="component" value="Unassembled WGS sequence"/>
</dbReference>
<feature type="domain" description="3-keto-alpha-glucoside-1,2-lyase/3-keto-2-hydroxy-glucal hydratase" evidence="1">
    <location>
        <begin position="10"/>
        <end position="79"/>
    </location>
</feature>
<keyword evidence="3" id="KW-1185">Reference proteome</keyword>
<dbReference type="Gene3D" id="2.60.120.560">
    <property type="entry name" value="Exo-inulinase, domain 1"/>
    <property type="match status" value="1"/>
</dbReference>
<dbReference type="Pfam" id="PF06439">
    <property type="entry name" value="3keto-disac_hyd"/>
    <property type="match status" value="1"/>
</dbReference>
<protein>
    <submittedName>
        <fullName evidence="2">DUF1080 domain-containing protein</fullName>
    </submittedName>
</protein>
<organism evidence="2 3">
    <name type="scientific">Paraglaciecola aquimarina</name>
    <dbReference type="NCBI Taxonomy" id="1235557"/>
    <lineage>
        <taxon>Bacteria</taxon>
        <taxon>Pseudomonadati</taxon>
        <taxon>Pseudomonadota</taxon>
        <taxon>Gammaproteobacteria</taxon>
        <taxon>Alteromonadales</taxon>
        <taxon>Alteromonadaceae</taxon>
        <taxon>Paraglaciecola</taxon>
    </lineage>
</organism>
<accession>A0ABU3SSD7</accession>
<evidence type="ECO:0000313" key="3">
    <source>
        <dbReference type="Proteomes" id="UP001247805"/>
    </source>
</evidence>
<name>A0ABU3SSD7_9ALTE</name>
<dbReference type="RefSeq" id="WP_316024623.1">
    <property type="nucleotide sequence ID" value="NZ_JAWDIO010000002.1"/>
</dbReference>
<gene>
    <name evidence="2" type="ORF">RS130_02365</name>
</gene>
<reference evidence="2 3" key="1">
    <citation type="submission" date="2023-10" db="EMBL/GenBank/DDBJ databases">
        <title>Glaciecola aquimarina strain GGW-M5 nov., isolated from a coastal seawater.</title>
        <authorList>
            <person name="Bayburt H."/>
            <person name="Kim J.M."/>
            <person name="Choi B.J."/>
            <person name="Jeon C.O."/>
        </authorList>
    </citation>
    <scope>NUCLEOTIDE SEQUENCE [LARGE SCALE GENOMIC DNA]</scope>
    <source>
        <strain evidence="2 3">KCTC 32108</strain>
    </source>
</reference>
<comment type="caution">
    <text evidence="2">The sequence shown here is derived from an EMBL/GenBank/DDBJ whole genome shotgun (WGS) entry which is preliminary data.</text>
</comment>